<dbReference type="GO" id="GO:0003887">
    <property type="term" value="F:DNA-directed DNA polymerase activity"/>
    <property type="evidence" value="ECO:0007669"/>
    <property type="project" value="InterPro"/>
</dbReference>
<evidence type="ECO:0000313" key="5">
    <source>
        <dbReference type="Proteomes" id="UP000316545"/>
    </source>
</evidence>
<dbReference type="Gene3D" id="1.10.10.10">
    <property type="entry name" value="Winged helix-like DNA-binding domain superfamily/Winged helix DNA-binding domain"/>
    <property type="match status" value="1"/>
</dbReference>
<protein>
    <submittedName>
        <fullName evidence="4">Replication initiator protein</fullName>
    </submittedName>
</protein>
<dbReference type="GO" id="GO:0006270">
    <property type="term" value="P:DNA replication initiation"/>
    <property type="evidence" value="ECO:0007669"/>
    <property type="project" value="InterPro"/>
</dbReference>
<sequence>MTLCGAAARLHNMSRTAAKPPARRPEATGDPFRLDTDPTVPKPRGTIEIIETGGGLTLSDKKLFNVILAHSWDKLADATAALPPFRAATADLKRAIGEETEHSNARLKSCFDRLMSVRVEFPYLSSDGEVKEGGAPLLSFRALPKGKGYAEWSFPAELRPALAEPSAWARIHLAVCTSFSSKYALALYELLSVRVNLREPDWEVDIDTFRQLLSVKNTSANKNFGILQREVLERAVREVNELSAIECSYTPIRSPSRGRPVVALRFTIRKKERAALTSAARATEFAIDPIGPVGKGGFAAGARDADTVDLEDGKTDRDRPVSVLGLKRRVSDTALEQLRAEYPGTDIDMALDRWADWASGQTGKIRNADLAFAGFVRKLAGEAPPVVAAAPAPALPAPRGTHQGLIDRLAAEPLDVRTRLYKRARELGAPEVRAASAASNIHKWVDWVAEEVAGGLR</sequence>
<dbReference type="InterPro" id="IPR000525">
    <property type="entry name" value="Initiator_Rep_WH1"/>
</dbReference>
<evidence type="ECO:0000256" key="2">
    <source>
        <dbReference type="SAM" id="MobiDB-lite"/>
    </source>
</evidence>
<keyword evidence="5" id="KW-1185">Reference proteome</keyword>
<dbReference type="Proteomes" id="UP000316545">
    <property type="component" value="Unassembled WGS sequence"/>
</dbReference>
<dbReference type="SUPFAM" id="SSF46785">
    <property type="entry name" value="Winged helix' DNA-binding domain"/>
    <property type="match status" value="1"/>
</dbReference>
<gene>
    <name evidence="4" type="ORF">FBZ88_1398</name>
</gene>
<dbReference type="Pfam" id="PF21205">
    <property type="entry name" value="Rep3_C"/>
    <property type="match status" value="1"/>
</dbReference>
<evidence type="ECO:0000256" key="1">
    <source>
        <dbReference type="ARBA" id="ARBA00038283"/>
    </source>
</evidence>
<accession>A0A560EUF4</accession>
<feature type="compositionally biased region" description="Basic and acidic residues" evidence="2">
    <location>
        <begin position="23"/>
        <end position="36"/>
    </location>
</feature>
<evidence type="ECO:0000313" key="4">
    <source>
        <dbReference type="EMBL" id="TWB13009.1"/>
    </source>
</evidence>
<evidence type="ECO:0000259" key="3">
    <source>
        <dbReference type="Pfam" id="PF01051"/>
    </source>
</evidence>
<proteinExistence type="inferred from homology"/>
<dbReference type="AlphaFoldDB" id="A0A560EUF4"/>
<dbReference type="InterPro" id="IPR036390">
    <property type="entry name" value="WH_DNA-bd_sf"/>
</dbReference>
<comment type="similarity">
    <text evidence="1">Belongs to the initiator RepB protein family.</text>
</comment>
<organism evidence="4 5">
    <name type="scientific">Nitrospirillum amazonense</name>
    <dbReference type="NCBI Taxonomy" id="28077"/>
    <lineage>
        <taxon>Bacteria</taxon>
        <taxon>Pseudomonadati</taxon>
        <taxon>Pseudomonadota</taxon>
        <taxon>Alphaproteobacteria</taxon>
        <taxon>Rhodospirillales</taxon>
        <taxon>Azospirillaceae</taxon>
        <taxon>Nitrospirillum</taxon>
    </lineage>
</organism>
<feature type="domain" description="Initiator Rep protein WH1" evidence="3">
    <location>
        <begin position="49"/>
        <end position="192"/>
    </location>
</feature>
<feature type="region of interest" description="Disordered" evidence="2">
    <location>
        <begin position="10"/>
        <end position="43"/>
    </location>
</feature>
<comment type="caution">
    <text evidence="4">The sequence shown here is derived from an EMBL/GenBank/DDBJ whole genome shotgun (WGS) entry which is preliminary data.</text>
</comment>
<dbReference type="Pfam" id="PF01051">
    <property type="entry name" value="Rep3_N"/>
    <property type="match status" value="1"/>
</dbReference>
<dbReference type="InterPro" id="IPR036388">
    <property type="entry name" value="WH-like_DNA-bd_sf"/>
</dbReference>
<reference evidence="4 5" key="1">
    <citation type="submission" date="2019-06" db="EMBL/GenBank/DDBJ databases">
        <title>Genomic Encyclopedia of Type Strains, Phase IV (KMG-V): Genome sequencing to study the core and pangenomes of soil and plant-associated prokaryotes.</title>
        <authorList>
            <person name="Whitman W."/>
        </authorList>
    </citation>
    <scope>NUCLEOTIDE SEQUENCE [LARGE SCALE GENOMIC DNA]</scope>
    <source>
        <strain evidence="4 5">BR 11865</strain>
    </source>
</reference>
<dbReference type="EMBL" id="VITO01000039">
    <property type="protein sequence ID" value="TWB13009.1"/>
    <property type="molecule type" value="Genomic_DNA"/>
</dbReference>
<name>A0A560EUF4_9PROT</name>